<proteinExistence type="predicted"/>
<dbReference type="InterPro" id="IPR005835">
    <property type="entry name" value="NTP_transferase_dom"/>
</dbReference>
<dbReference type="InterPro" id="IPR029044">
    <property type="entry name" value="Nucleotide-diphossugar_trans"/>
</dbReference>
<evidence type="ECO:0000313" key="2">
    <source>
        <dbReference type="EMBL" id="GAA1398894.1"/>
    </source>
</evidence>
<dbReference type="EMBL" id="BAAAJK010000042">
    <property type="protein sequence ID" value="GAA1398894.1"/>
    <property type="molecule type" value="Genomic_DNA"/>
</dbReference>
<keyword evidence="2" id="KW-0548">Nucleotidyltransferase</keyword>
<name>A0ABP4IYX4_9PSEU</name>
<feature type="domain" description="Nucleotidyl transferase" evidence="1">
    <location>
        <begin position="8"/>
        <end position="239"/>
    </location>
</feature>
<accession>A0ABP4IYX4</accession>
<dbReference type="RefSeq" id="WP_344027426.1">
    <property type="nucleotide sequence ID" value="NZ_BAAAJK010000042.1"/>
</dbReference>
<comment type="caution">
    <text evidence="2">The sequence shown here is derived from an EMBL/GenBank/DDBJ whole genome shotgun (WGS) entry which is preliminary data.</text>
</comment>
<dbReference type="CDD" id="cd02524">
    <property type="entry name" value="G1P_cytidylyltransferase"/>
    <property type="match status" value="1"/>
</dbReference>
<keyword evidence="2" id="KW-0808">Transferase</keyword>
<dbReference type="PANTHER" id="PTHR47183:SF1">
    <property type="entry name" value="GLUCOSE-1-PHOSPHATE CYTIDYLYLTRANSFERASE"/>
    <property type="match status" value="1"/>
</dbReference>
<dbReference type="Pfam" id="PF00483">
    <property type="entry name" value="NTP_transferase"/>
    <property type="match status" value="1"/>
</dbReference>
<dbReference type="InterPro" id="IPR013446">
    <property type="entry name" value="G1P_cyt_trans-like"/>
</dbReference>
<evidence type="ECO:0000313" key="3">
    <source>
        <dbReference type="Proteomes" id="UP001501414"/>
    </source>
</evidence>
<sequence length="265" mass="30060">MNPETPVVILCGGKGTRIREASESLPKAMVEIGGRPIVWHIMKIYREAGYRRFILCLGYKSWAIKEYFLDYRARSADFTLSMSEKHRIDFHNGVDEDWEITFAETGLEAATGSRIRKIAQYVDTDNFFLTYGDGVATVDINALAKEHEESGRIGTVTGVHPTSKFGEMHVDGNQVVEFNEKPTQVTGFVSGGFFAFKREFLDTYLGEPGDDDVWLEHAPLQRLARDGQLGVHQHEDFWCAMDTFKDFEFLNGLWSAGEAPWKTWA</sequence>
<dbReference type="PANTHER" id="PTHR47183">
    <property type="entry name" value="GLUCOSE-1-PHOSPHATE CYTIDYLYLTRANSFERASE-RELATED"/>
    <property type="match status" value="1"/>
</dbReference>
<organism evidence="2 3">
    <name type="scientific">Pseudonocardia kongjuensis</name>
    <dbReference type="NCBI Taxonomy" id="102227"/>
    <lineage>
        <taxon>Bacteria</taxon>
        <taxon>Bacillati</taxon>
        <taxon>Actinomycetota</taxon>
        <taxon>Actinomycetes</taxon>
        <taxon>Pseudonocardiales</taxon>
        <taxon>Pseudonocardiaceae</taxon>
        <taxon>Pseudonocardia</taxon>
    </lineage>
</organism>
<dbReference type="Gene3D" id="3.90.550.10">
    <property type="entry name" value="Spore Coat Polysaccharide Biosynthesis Protein SpsA, Chain A"/>
    <property type="match status" value="1"/>
</dbReference>
<dbReference type="Proteomes" id="UP001501414">
    <property type="component" value="Unassembled WGS sequence"/>
</dbReference>
<evidence type="ECO:0000259" key="1">
    <source>
        <dbReference type="Pfam" id="PF00483"/>
    </source>
</evidence>
<reference evidence="3" key="1">
    <citation type="journal article" date="2019" name="Int. J. Syst. Evol. Microbiol.">
        <title>The Global Catalogue of Microorganisms (GCM) 10K type strain sequencing project: providing services to taxonomists for standard genome sequencing and annotation.</title>
        <authorList>
            <consortium name="The Broad Institute Genomics Platform"/>
            <consortium name="The Broad Institute Genome Sequencing Center for Infectious Disease"/>
            <person name="Wu L."/>
            <person name="Ma J."/>
        </authorList>
    </citation>
    <scope>NUCLEOTIDE SEQUENCE [LARGE SCALE GENOMIC DNA]</scope>
    <source>
        <strain evidence="3">JCM 11896</strain>
    </source>
</reference>
<gene>
    <name evidence="2" type="primary">rfbF</name>
    <name evidence="2" type="ORF">GCM10009613_53700</name>
</gene>
<protein>
    <submittedName>
        <fullName evidence="2">Glucose-1-phosphate cytidylyltransferase</fullName>
    </submittedName>
</protein>
<dbReference type="SUPFAM" id="SSF53448">
    <property type="entry name" value="Nucleotide-diphospho-sugar transferases"/>
    <property type="match status" value="1"/>
</dbReference>
<dbReference type="GO" id="GO:0016779">
    <property type="term" value="F:nucleotidyltransferase activity"/>
    <property type="evidence" value="ECO:0007669"/>
    <property type="project" value="UniProtKB-KW"/>
</dbReference>
<keyword evidence="3" id="KW-1185">Reference proteome</keyword>